<feature type="transmembrane region" description="Helical" evidence="2">
    <location>
        <begin position="365"/>
        <end position="384"/>
    </location>
</feature>
<dbReference type="EMBL" id="LUKN01002944">
    <property type="protein sequence ID" value="OAQ98273.1"/>
    <property type="molecule type" value="Genomic_DNA"/>
</dbReference>
<evidence type="ECO:0000313" key="3">
    <source>
        <dbReference type="EMBL" id="OAQ98273.1"/>
    </source>
</evidence>
<proteinExistence type="predicted"/>
<feature type="transmembrane region" description="Helical" evidence="2">
    <location>
        <begin position="276"/>
        <end position="295"/>
    </location>
</feature>
<feature type="transmembrane region" description="Helical" evidence="2">
    <location>
        <begin position="339"/>
        <end position="359"/>
    </location>
</feature>
<dbReference type="OrthoDB" id="2603at2759"/>
<feature type="region of interest" description="Disordered" evidence="1">
    <location>
        <begin position="38"/>
        <end position="71"/>
    </location>
</feature>
<evidence type="ECO:0000313" key="4">
    <source>
        <dbReference type="Proteomes" id="UP000243081"/>
    </source>
</evidence>
<feature type="transmembrane region" description="Helical" evidence="2">
    <location>
        <begin position="168"/>
        <end position="191"/>
    </location>
</feature>
<keyword evidence="4" id="KW-1185">Reference proteome</keyword>
<evidence type="ECO:0008006" key="5">
    <source>
        <dbReference type="Google" id="ProtNLM"/>
    </source>
</evidence>
<organism evidence="3 4">
    <name type="scientific">Cordyceps confragosa</name>
    <name type="common">Lecanicillium lecanii</name>
    <dbReference type="NCBI Taxonomy" id="2714763"/>
    <lineage>
        <taxon>Eukaryota</taxon>
        <taxon>Fungi</taxon>
        <taxon>Dikarya</taxon>
        <taxon>Ascomycota</taxon>
        <taxon>Pezizomycotina</taxon>
        <taxon>Sordariomycetes</taxon>
        <taxon>Hypocreomycetidae</taxon>
        <taxon>Hypocreales</taxon>
        <taxon>Cordycipitaceae</taxon>
        <taxon>Akanthomyces</taxon>
    </lineage>
</organism>
<keyword evidence="2" id="KW-1133">Transmembrane helix</keyword>
<name>A0A179I9X9_CORDF</name>
<keyword evidence="2" id="KW-0812">Transmembrane</keyword>
<evidence type="ECO:0000256" key="2">
    <source>
        <dbReference type="SAM" id="Phobius"/>
    </source>
</evidence>
<protein>
    <recommendedName>
        <fullName evidence="5">Integral membrane protein</fullName>
    </recommendedName>
</protein>
<reference evidence="3 4" key="1">
    <citation type="submission" date="2016-03" db="EMBL/GenBank/DDBJ databases">
        <title>Fine-scale spatial genetic structure of a fungal parasite of coffee scale insects.</title>
        <authorList>
            <person name="Jackson D."/>
            <person name="Zemenick K.A."/>
            <person name="Malloure B."/>
            <person name="Quandt C.A."/>
            <person name="James T.Y."/>
        </authorList>
    </citation>
    <scope>NUCLEOTIDE SEQUENCE [LARGE SCALE GENOMIC DNA]</scope>
    <source>
        <strain evidence="3 4">UM487</strain>
    </source>
</reference>
<dbReference type="OMA" id="WDISWLV"/>
<comment type="caution">
    <text evidence="3">The sequence shown here is derived from an EMBL/GenBank/DDBJ whole genome shotgun (WGS) entry which is preliminary data.</text>
</comment>
<dbReference type="AlphaFoldDB" id="A0A179I9X9"/>
<feature type="transmembrane region" description="Helical" evidence="2">
    <location>
        <begin position="134"/>
        <end position="156"/>
    </location>
</feature>
<accession>A0A179I9X9</accession>
<dbReference type="Proteomes" id="UP000243081">
    <property type="component" value="Unassembled WGS sequence"/>
</dbReference>
<keyword evidence="2" id="KW-0472">Membrane</keyword>
<sequence length="409" mass="45660">MTSRSGEFRSRAPFSHRRDANLTLQHAQGPISFLNPTRGHFAHSLTASPPQDEGADGAKTRVAQKDQAASVTPIKHQPNTYGVHFLWRSRDNRKGRHPLRVQQGSTAAPRRSSHPNEVLRGVLRTLTRFPVWDISWLVAFIFTCGSVGFFAWLPLVRPSTEFKGEVDYGGGITAFVGAIIFFEVGSLLLILEAINTNDAGCFGWAVETLVDRDARHHHHYPSSSAAMQYVADERGCSHHQQNKHNLVGSAQQQETPETTKTHWKWRPSWHDLTHHYVYELGFLAGAAQLFGATVFGVAGFTALPGIMGHLTPHGLLYMLETQERWWKPAPRLLGWHIAFWNLVGAFGFTLCGALGMAYGNSGAQYQASLATFWGSWAFLIGSYLQLYESLSKHPVEEVKTKKVDKESWS</sequence>
<evidence type="ECO:0000256" key="1">
    <source>
        <dbReference type="SAM" id="MobiDB-lite"/>
    </source>
</evidence>
<gene>
    <name evidence="3" type="ORF">LLEC1_03914</name>
</gene>